<keyword evidence="1" id="KW-0175">Coiled coil</keyword>
<name>A0A0H0ZGT8_VIBPH</name>
<feature type="coiled-coil region" evidence="1">
    <location>
        <begin position="174"/>
        <end position="230"/>
    </location>
</feature>
<keyword evidence="2" id="KW-0472">Membrane</keyword>
<reference evidence="3" key="1">
    <citation type="journal article" date="2018" name="Genome Biol.">
        <title>SKESA: strategic k-mer extension for scrupulous assemblies.</title>
        <authorList>
            <person name="Souvorov A."/>
            <person name="Agarwala R."/>
            <person name="Lipman D.J."/>
        </authorList>
    </citation>
    <scope>NUCLEOTIDE SEQUENCE</scope>
    <source>
        <strain evidence="3">1930</strain>
    </source>
</reference>
<dbReference type="Proteomes" id="UP000464718">
    <property type="component" value="Chromosome i"/>
</dbReference>
<reference evidence="3" key="4">
    <citation type="submission" date="2019-12" db="EMBL/GenBank/DDBJ databases">
        <authorList>
            <consortium name="NCBI Pathogen Detection Project"/>
        </authorList>
    </citation>
    <scope>NUCLEOTIDE SEQUENCE</scope>
    <source>
        <strain evidence="3">1930</strain>
    </source>
</reference>
<evidence type="ECO:0000256" key="2">
    <source>
        <dbReference type="SAM" id="Phobius"/>
    </source>
</evidence>
<reference evidence="6 7" key="3">
    <citation type="submission" date="2019-08" db="EMBL/GenBank/DDBJ databases">
        <title>Emerging of two pre-pandemic pathogenic O4:KUT lineages of Vibrio parahaemolyticus in coastal eastern China.</title>
        <authorList>
            <person name="Yu H."/>
        </authorList>
    </citation>
    <scope>NUCLEOTIDE SEQUENCE [LARGE SCALE GENOMIC DNA]</scope>
    <source>
        <strain evidence="6 7">HZ17-383</strain>
    </source>
</reference>
<gene>
    <name evidence="5" type="ORF">EHC69_07810</name>
    <name evidence="6" type="ORF">FVP01_08740</name>
    <name evidence="4" type="ORF">HKB16_34410</name>
    <name evidence="3" type="ORF">I7278_14430</name>
</gene>
<dbReference type="EMBL" id="CP034298">
    <property type="protein sequence ID" value="QHH09284.1"/>
    <property type="molecule type" value="Genomic_DNA"/>
</dbReference>
<dbReference type="Proteomes" id="UP000856022">
    <property type="component" value="Unassembled WGS sequence"/>
</dbReference>
<dbReference type="Proteomes" id="UP000321504">
    <property type="component" value="Unassembled WGS sequence"/>
</dbReference>
<dbReference type="AlphaFoldDB" id="A0A0H0ZGT8"/>
<keyword evidence="2" id="KW-0812">Transmembrane</keyword>
<evidence type="ECO:0000256" key="1">
    <source>
        <dbReference type="SAM" id="Coils"/>
    </source>
</evidence>
<dbReference type="EMBL" id="JABCLB010002834">
    <property type="protein sequence ID" value="NMU87943.1"/>
    <property type="molecule type" value="Genomic_DNA"/>
</dbReference>
<reference evidence="5 8" key="2">
    <citation type="submission" date="2018-12" db="EMBL/GenBank/DDBJ databases">
        <title>Genomic insights into the evolutionary origins and pathogenicity of five Vibrio parahaemolyticus strains isolated from the shrimp with acute hepatopancreatic necrosis disease (AHPND).</title>
        <authorList>
            <person name="Yang Q."/>
            <person name="Dong X."/>
            <person name="Xie G."/>
            <person name="Fu S."/>
            <person name="Zou P."/>
            <person name="Sun J."/>
            <person name="Wang Y."/>
            <person name="Huang J."/>
        </authorList>
    </citation>
    <scope>NUCLEOTIDE SEQUENCE [LARGE SCALE GENOMIC DNA]</scope>
    <source>
        <strain evidence="5 8">20160303005-1</strain>
    </source>
</reference>
<evidence type="ECO:0000313" key="5">
    <source>
        <dbReference type="EMBL" id="QHH09284.1"/>
    </source>
</evidence>
<dbReference type="PANTHER" id="PTHR32309">
    <property type="entry name" value="TYROSINE-PROTEIN KINASE"/>
    <property type="match status" value="1"/>
</dbReference>
<dbReference type="InterPro" id="IPR050445">
    <property type="entry name" value="Bact_polysacc_biosynth/exp"/>
</dbReference>
<evidence type="ECO:0000313" key="3">
    <source>
        <dbReference type="EMBL" id="HAS6678009.1"/>
    </source>
</evidence>
<feature type="transmembrane region" description="Helical" evidence="2">
    <location>
        <begin position="424"/>
        <end position="448"/>
    </location>
</feature>
<keyword evidence="2" id="KW-1133">Transmembrane helix</keyword>
<dbReference type="RefSeq" id="WP_005455029.1">
    <property type="nucleotide sequence ID" value="NZ_CABMHD010000004.1"/>
</dbReference>
<evidence type="ECO:0000313" key="4">
    <source>
        <dbReference type="EMBL" id="NMU87943.1"/>
    </source>
</evidence>
<dbReference type="PANTHER" id="PTHR32309:SF31">
    <property type="entry name" value="CAPSULAR EXOPOLYSACCHARIDE FAMILY"/>
    <property type="match status" value="1"/>
</dbReference>
<sequence length="477" mass="53355">MSDLRENISVLLHGAWRRRYMIVIPMLVLPILGFGVSKLVPTTYVAHTSMLIQETAKMNPFLQDIAVSTMLKDRLSALSTLLKSRHVLYSVAKEQGLIDDDMGAKEQEFIIKDLASRLSVQQLGKDFIQIQLRSGKAQGMESMLTSVSNRFVEQLLAPERSSIKDSSHFLTIHINKRREELDKAEHAFAEYKNTYSHATPEMQAQSLTRLASLKQTLAEKEAELAGVTRSLGSLDQQLSKTNPVIGKIEEQIIEIRSELTLLRAKYTEAHSLVQGKLRELKRLEQERTVLLSSKQPELNSNQLWDIASNATVSSLGEAQPLLVSQLHQLQIMRSRFESLTEETVSLQKMIQELESNAHRFGSTATEINRLARDVAVKREMYDDLVERYEMAQLTGSLGVFEENKRVKIIDAPFTPTIPSNLPSIVFIILGFIGGAGLGVGLATILELADNSVRSRRALEKHLGVPVITTLPKVTFAS</sequence>
<accession>A0A0H0ZGT8</accession>
<dbReference type="EMBL" id="DACQKT010000006">
    <property type="protein sequence ID" value="HAS6678009.1"/>
    <property type="molecule type" value="Genomic_DNA"/>
</dbReference>
<evidence type="ECO:0000313" key="6">
    <source>
        <dbReference type="EMBL" id="TXN16047.1"/>
    </source>
</evidence>
<proteinExistence type="predicted"/>
<organism evidence="6 7">
    <name type="scientific">Vibrio parahaemolyticus</name>
    <dbReference type="NCBI Taxonomy" id="670"/>
    <lineage>
        <taxon>Bacteria</taxon>
        <taxon>Pseudomonadati</taxon>
        <taxon>Pseudomonadota</taxon>
        <taxon>Gammaproteobacteria</taxon>
        <taxon>Vibrionales</taxon>
        <taxon>Vibrionaceae</taxon>
        <taxon>Vibrio</taxon>
    </lineage>
</organism>
<dbReference type="Proteomes" id="UP000518904">
    <property type="component" value="Unassembled WGS sequence"/>
</dbReference>
<evidence type="ECO:0000313" key="7">
    <source>
        <dbReference type="Proteomes" id="UP000321504"/>
    </source>
</evidence>
<evidence type="ECO:0000313" key="9">
    <source>
        <dbReference type="Proteomes" id="UP000518904"/>
    </source>
</evidence>
<reference evidence="4 9" key="5">
    <citation type="submission" date="2020-04" db="EMBL/GenBank/DDBJ databases">
        <title>Whole-genome sequencing of Vibrio spp. from China reveals different genetic environments of blaCTX-M-14 among diverse lineages.</title>
        <authorList>
            <person name="Zheng Z."/>
            <person name="Ye L."/>
            <person name="Chen S."/>
        </authorList>
    </citation>
    <scope>NUCLEOTIDE SEQUENCE [LARGE SCALE GENOMIC DNA]</scope>
    <source>
        <strain evidence="4 9">Vb0551</strain>
    </source>
</reference>
<protein>
    <submittedName>
        <fullName evidence="6">Chain-length determining protein</fullName>
    </submittedName>
</protein>
<evidence type="ECO:0000313" key="8">
    <source>
        <dbReference type="Proteomes" id="UP000464718"/>
    </source>
</evidence>
<dbReference type="EMBL" id="VRMQ01000002">
    <property type="protein sequence ID" value="TXN16047.1"/>
    <property type="molecule type" value="Genomic_DNA"/>
</dbReference>
<feature type="transmembrane region" description="Helical" evidence="2">
    <location>
        <begin position="20"/>
        <end position="40"/>
    </location>
</feature>